<dbReference type="KEGG" id="vg:54992560"/>
<proteinExistence type="predicted"/>
<keyword evidence="2" id="KW-1185">Reference proteome</keyword>
<reference evidence="2" key="1">
    <citation type="submission" date="2018-04" db="EMBL/GenBank/DDBJ databases">
        <authorList>
            <person name="Go L.Y."/>
            <person name="Mitchell J.A."/>
        </authorList>
    </citation>
    <scope>NUCLEOTIDE SEQUENCE [LARGE SCALE GENOMIC DNA]</scope>
</reference>
<organism evidence="1 2">
    <name type="scientific">Microbacterium phage Hendrix</name>
    <dbReference type="NCBI Taxonomy" id="2182341"/>
    <lineage>
        <taxon>Viruses</taxon>
        <taxon>Duplodnaviria</taxon>
        <taxon>Heunggongvirae</taxon>
        <taxon>Uroviricota</taxon>
        <taxon>Caudoviricetes</taxon>
        <taxon>Rogerhendrixvirus</taxon>
        <taxon>Rogerhendrixvirus hendrix</taxon>
    </lineage>
</organism>
<name>A0A2U8UUB4_9CAUD</name>
<gene>
    <name evidence="1" type="primary">93</name>
    <name evidence="1" type="ORF">PBI_HENDRIX_93</name>
</gene>
<accession>A0A2U8UUB4</accession>
<dbReference type="GeneID" id="54992560"/>
<dbReference type="EMBL" id="MH183162">
    <property type="protein sequence ID" value="AWN07764.1"/>
    <property type="molecule type" value="Genomic_DNA"/>
</dbReference>
<protein>
    <submittedName>
        <fullName evidence="1">Uncharacterized protein</fullName>
    </submittedName>
</protein>
<evidence type="ECO:0000313" key="2">
    <source>
        <dbReference type="Proteomes" id="UP000247284"/>
    </source>
</evidence>
<dbReference type="RefSeq" id="YP_009802031.1">
    <property type="nucleotide sequence ID" value="NC_047977.1"/>
</dbReference>
<dbReference type="Proteomes" id="UP000247284">
    <property type="component" value="Segment"/>
</dbReference>
<evidence type="ECO:0000313" key="1">
    <source>
        <dbReference type="EMBL" id="AWN07764.1"/>
    </source>
</evidence>
<sequence>MTENTPLTSETYQRARGFRFGPTKLDPDFTEAEVMRIIDRYRAAFPQLMQYSTVQEDTMNDITEGSYPEGHDDITEDATAPTKLTLDSIVLAGHTYNGPIELELTRYLDPDAGTAIILVTRENGYPDLLSKVTINLGQYGSYPRPGCVFVKDYSESAGMMAAMEAAGWMKPTGRWFQAGFVEVPEAELTGDLERLWKAGQTA</sequence>